<keyword evidence="1" id="KW-0732">Signal</keyword>
<reference evidence="2" key="1">
    <citation type="submission" date="2014-11" db="EMBL/GenBank/DDBJ databases">
        <authorList>
            <person name="Amaro Gonzalez C."/>
        </authorList>
    </citation>
    <scope>NUCLEOTIDE SEQUENCE</scope>
</reference>
<evidence type="ECO:0008006" key="3">
    <source>
        <dbReference type="Google" id="ProtNLM"/>
    </source>
</evidence>
<proteinExistence type="predicted"/>
<protein>
    <recommendedName>
        <fullName evidence="3">Secreted protein</fullName>
    </recommendedName>
</protein>
<reference evidence="2" key="2">
    <citation type="journal article" date="2015" name="Fish Shellfish Immunol.">
        <title>Early steps in the European eel (Anguilla anguilla)-Vibrio vulnificus interaction in the gills: Role of the RtxA13 toxin.</title>
        <authorList>
            <person name="Callol A."/>
            <person name="Pajuelo D."/>
            <person name="Ebbesson L."/>
            <person name="Teles M."/>
            <person name="MacKenzie S."/>
            <person name="Amaro C."/>
        </authorList>
    </citation>
    <scope>NUCLEOTIDE SEQUENCE</scope>
</reference>
<feature type="chain" id="PRO_5002434010" description="Secreted protein" evidence="1">
    <location>
        <begin position="19"/>
        <end position="85"/>
    </location>
</feature>
<dbReference type="EMBL" id="GBXM01024096">
    <property type="protein sequence ID" value="JAH84481.1"/>
    <property type="molecule type" value="Transcribed_RNA"/>
</dbReference>
<sequence length="85" mass="9021">MFVLNCLLCLFLYPLSIAENKGYCGSVCVCVCVCVRVCSVCACVCTSNRVRCAVQSGPSREDGVVDLLGGLRQAADLLQRAAVTL</sequence>
<organism evidence="2">
    <name type="scientific">Anguilla anguilla</name>
    <name type="common">European freshwater eel</name>
    <name type="synonym">Muraena anguilla</name>
    <dbReference type="NCBI Taxonomy" id="7936"/>
    <lineage>
        <taxon>Eukaryota</taxon>
        <taxon>Metazoa</taxon>
        <taxon>Chordata</taxon>
        <taxon>Craniata</taxon>
        <taxon>Vertebrata</taxon>
        <taxon>Euteleostomi</taxon>
        <taxon>Actinopterygii</taxon>
        <taxon>Neopterygii</taxon>
        <taxon>Teleostei</taxon>
        <taxon>Anguilliformes</taxon>
        <taxon>Anguillidae</taxon>
        <taxon>Anguilla</taxon>
    </lineage>
</organism>
<name>A0A0E9W2E2_ANGAN</name>
<accession>A0A0E9W2E2</accession>
<evidence type="ECO:0000313" key="2">
    <source>
        <dbReference type="EMBL" id="JAH84481.1"/>
    </source>
</evidence>
<evidence type="ECO:0000256" key="1">
    <source>
        <dbReference type="SAM" id="SignalP"/>
    </source>
</evidence>
<dbReference type="AlphaFoldDB" id="A0A0E9W2E2"/>
<feature type="signal peptide" evidence="1">
    <location>
        <begin position="1"/>
        <end position="18"/>
    </location>
</feature>